<organism evidence="1 2">
    <name type="scientific">Trachymyrmex cornetzi</name>
    <dbReference type="NCBI Taxonomy" id="471704"/>
    <lineage>
        <taxon>Eukaryota</taxon>
        <taxon>Metazoa</taxon>
        <taxon>Ecdysozoa</taxon>
        <taxon>Arthropoda</taxon>
        <taxon>Hexapoda</taxon>
        <taxon>Insecta</taxon>
        <taxon>Pterygota</taxon>
        <taxon>Neoptera</taxon>
        <taxon>Endopterygota</taxon>
        <taxon>Hymenoptera</taxon>
        <taxon>Apocrita</taxon>
        <taxon>Aculeata</taxon>
        <taxon>Formicoidea</taxon>
        <taxon>Formicidae</taxon>
        <taxon>Myrmicinae</taxon>
        <taxon>Trachymyrmex</taxon>
    </lineage>
</organism>
<name>A0A151IXS1_9HYME</name>
<proteinExistence type="predicted"/>
<dbReference type="STRING" id="471704.A0A151IXS1"/>
<reference evidence="1 2" key="1">
    <citation type="submission" date="2015-09" db="EMBL/GenBank/DDBJ databases">
        <title>Trachymyrmex cornetzi WGS genome.</title>
        <authorList>
            <person name="Nygaard S."/>
            <person name="Hu H."/>
            <person name="Boomsma J."/>
            <person name="Zhang G."/>
        </authorList>
    </citation>
    <scope>NUCLEOTIDE SEQUENCE [LARGE SCALE GENOMIC DNA]</scope>
    <source>
        <strain evidence="1">Tcor2-1</strain>
        <tissue evidence="1">Whole body</tissue>
    </source>
</reference>
<accession>A0A151IXS1</accession>
<dbReference type="AlphaFoldDB" id="A0A151IXS1"/>
<keyword evidence="2" id="KW-1185">Reference proteome</keyword>
<evidence type="ECO:0000313" key="2">
    <source>
        <dbReference type="Proteomes" id="UP000078492"/>
    </source>
</evidence>
<gene>
    <name evidence="1" type="ORF">ALC57_14855</name>
</gene>
<sequence length="59" mass="6722">MYKNAGYIEHIPHIFICAGWRNGGCDSCEVSCFGDFIEMKKVAVPFQVFIEIFEIESSN</sequence>
<protein>
    <submittedName>
        <fullName evidence="1">Uncharacterized protein</fullName>
    </submittedName>
</protein>
<dbReference type="Proteomes" id="UP000078492">
    <property type="component" value="Unassembled WGS sequence"/>
</dbReference>
<dbReference type="EMBL" id="KQ980796">
    <property type="protein sequence ID" value="KYN13009.1"/>
    <property type="molecule type" value="Genomic_DNA"/>
</dbReference>
<evidence type="ECO:0000313" key="1">
    <source>
        <dbReference type="EMBL" id="KYN13009.1"/>
    </source>
</evidence>